<accession>A0A0K0KVU6</accession>
<dbReference type="Proteomes" id="UP000207741">
    <property type="component" value="Segment"/>
</dbReference>
<reference evidence="2" key="1">
    <citation type="submission" date="2014-08" db="EMBL/GenBank/DDBJ databases">
        <authorList>
            <person name="Edwards T."/>
        </authorList>
    </citation>
    <scope>NUCLEOTIDE SEQUENCE [LARGE SCALE GENOMIC DNA]</scope>
</reference>
<evidence type="ECO:0000313" key="2">
    <source>
        <dbReference type="Proteomes" id="UP000207741"/>
    </source>
</evidence>
<name>A0A0K0KVU6_9CAUD</name>
<protein>
    <submittedName>
        <fullName evidence="1">Uncharacterized protein</fullName>
    </submittedName>
</protein>
<keyword evidence="2" id="KW-1185">Reference proteome</keyword>
<dbReference type="KEGG" id="vg:26640121"/>
<dbReference type="OrthoDB" id="28854at10239"/>
<evidence type="ECO:0000313" key="1">
    <source>
        <dbReference type="EMBL" id="AIR93610.1"/>
    </source>
</evidence>
<proteinExistence type="predicted"/>
<dbReference type="GeneID" id="26640121"/>
<sequence>MSCIQNEILLEQLYDESWIDYMVAHNLTQDQLFAIEQDSELGYLPEIEAEARRRFEELIQP</sequence>
<dbReference type="EMBL" id="KM359505">
    <property type="protein sequence ID" value="AIR93610.1"/>
    <property type="molecule type" value="Genomic_DNA"/>
</dbReference>
<organism evidence="1 2">
    <name type="scientific">Prochlorococcus phage P-TIM68</name>
    <dbReference type="NCBI Taxonomy" id="1542477"/>
    <lineage>
        <taxon>Viruses</taxon>
        <taxon>Duplodnaviria</taxon>
        <taxon>Heunggongvirae</taxon>
        <taxon>Uroviricota</taxon>
        <taxon>Caudoviricetes</taxon>
        <taxon>Pantevenvirales</taxon>
        <taxon>Kyanoviridae</taxon>
        <taxon>Haifavirus</taxon>
        <taxon>Haifavirus tim68</taxon>
    </lineage>
</organism>
<dbReference type="RefSeq" id="YP_009213577.1">
    <property type="nucleotide sequence ID" value="NC_028955.1"/>
</dbReference>